<proteinExistence type="predicted"/>
<dbReference type="EMBL" id="CADCUG010000132">
    <property type="protein sequence ID" value="CAA9349424.1"/>
    <property type="molecule type" value="Genomic_DNA"/>
</dbReference>
<dbReference type="AlphaFoldDB" id="A0A6J4M439"/>
<gene>
    <name evidence="2" type="ORF">AVDCRST_MAG29-2133</name>
</gene>
<reference evidence="2" key="1">
    <citation type="submission" date="2020-02" db="EMBL/GenBank/DDBJ databases">
        <authorList>
            <person name="Meier V. D."/>
        </authorList>
    </citation>
    <scope>NUCLEOTIDE SEQUENCE</scope>
    <source>
        <strain evidence="2">AVDCRST_MAG29</strain>
    </source>
</reference>
<feature type="region of interest" description="Disordered" evidence="1">
    <location>
        <begin position="1"/>
        <end position="48"/>
    </location>
</feature>
<sequence>MPTQRGEAADDWTAGPRAQGPPAPANMTGAGFDTRRRTDHGAGPLAAA</sequence>
<evidence type="ECO:0000256" key="1">
    <source>
        <dbReference type="SAM" id="MobiDB-lite"/>
    </source>
</evidence>
<protein>
    <submittedName>
        <fullName evidence="2">Uncharacterized protein</fullName>
    </submittedName>
</protein>
<organism evidence="2">
    <name type="scientific">uncultured Nocardioidaceae bacterium</name>
    <dbReference type="NCBI Taxonomy" id="253824"/>
    <lineage>
        <taxon>Bacteria</taxon>
        <taxon>Bacillati</taxon>
        <taxon>Actinomycetota</taxon>
        <taxon>Actinomycetes</taxon>
        <taxon>Propionibacteriales</taxon>
        <taxon>Nocardioidaceae</taxon>
        <taxon>environmental samples</taxon>
    </lineage>
</organism>
<name>A0A6J4M439_9ACTN</name>
<evidence type="ECO:0000313" key="2">
    <source>
        <dbReference type="EMBL" id="CAA9349424.1"/>
    </source>
</evidence>
<accession>A0A6J4M439</accession>